<feature type="binding site" evidence="2">
    <location>
        <begin position="100"/>
        <end position="103"/>
    </location>
    <ligand>
        <name>substrate</name>
    </ligand>
</feature>
<feature type="binding site" evidence="2">
    <location>
        <position position="72"/>
    </location>
    <ligand>
        <name>substrate</name>
    </ligand>
</feature>
<dbReference type="PANTHER" id="PTHR48100:SF15">
    <property type="entry name" value="SEDOHEPTULOSE 1,7-BISPHOSPHATASE"/>
    <property type="match status" value="1"/>
</dbReference>
<dbReference type="Pfam" id="PF00300">
    <property type="entry name" value="His_Phos_1"/>
    <property type="match status" value="1"/>
</dbReference>
<dbReference type="Proteomes" id="UP000799439">
    <property type="component" value="Unassembled WGS sequence"/>
</dbReference>
<evidence type="ECO:0000256" key="2">
    <source>
        <dbReference type="PIRSR" id="PIRSR613078-2"/>
    </source>
</evidence>
<organism evidence="3 4">
    <name type="scientific">Myriangium duriaei CBS 260.36</name>
    <dbReference type="NCBI Taxonomy" id="1168546"/>
    <lineage>
        <taxon>Eukaryota</taxon>
        <taxon>Fungi</taxon>
        <taxon>Dikarya</taxon>
        <taxon>Ascomycota</taxon>
        <taxon>Pezizomycotina</taxon>
        <taxon>Dothideomycetes</taxon>
        <taxon>Dothideomycetidae</taxon>
        <taxon>Myriangiales</taxon>
        <taxon>Myriangiaceae</taxon>
        <taxon>Myriangium</taxon>
    </lineage>
</organism>
<dbReference type="InterPro" id="IPR050275">
    <property type="entry name" value="PGM_Phosphatase"/>
</dbReference>
<protein>
    <submittedName>
        <fullName evidence="3">Phosphoglycerate mutase-like protein</fullName>
    </submittedName>
</protein>
<feature type="binding site" evidence="2">
    <location>
        <position position="111"/>
    </location>
    <ligand>
        <name>substrate</name>
    </ligand>
</feature>
<dbReference type="InterPro" id="IPR029033">
    <property type="entry name" value="His_PPase_superfam"/>
</dbReference>
<dbReference type="CDD" id="cd07067">
    <property type="entry name" value="HP_PGM_like"/>
    <property type="match status" value="1"/>
</dbReference>
<dbReference type="EMBL" id="ML996083">
    <property type="protein sequence ID" value="KAF2155368.1"/>
    <property type="molecule type" value="Genomic_DNA"/>
</dbReference>
<name>A0A9P4MJM1_9PEZI</name>
<dbReference type="GO" id="GO:0050278">
    <property type="term" value="F:sedoheptulose-bisphosphatase activity"/>
    <property type="evidence" value="ECO:0007669"/>
    <property type="project" value="TreeGrafter"/>
</dbReference>
<dbReference type="SUPFAM" id="SSF53254">
    <property type="entry name" value="Phosphoglycerate mutase-like"/>
    <property type="match status" value="1"/>
</dbReference>
<dbReference type="AlphaFoldDB" id="A0A9P4MJM1"/>
<dbReference type="InterPro" id="IPR013078">
    <property type="entry name" value="His_Pase_superF_clade-1"/>
</dbReference>
<proteinExistence type="predicted"/>
<gene>
    <name evidence="3" type="ORF">K461DRAFT_285324</name>
</gene>
<keyword evidence="4" id="KW-1185">Reference proteome</keyword>
<accession>A0A9P4MJM1</accession>
<comment type="caution">
    <text evidence="3">The sequence shown here is derived from an EMBL/GenBank/DDBJ whole genome shotgun (WGS) entry which is preliminary data.</text>
</comment>
<evidence type="ECO:0000256" key="1">
    <source>
        <dbReference type="PIRSR" id="PIRSR613078-1"/>
    </source>
</evidence>
<dbReference type="GO" id="GO:0046390">
    <property type="term" value="P:ribose phosphate biosynthetic process"/>
    <property type="evidence" value="ECO:0007669"/>
    <property type="project" value="TreeGrafter"/>
</dbReference>
<evidence type="ECO:0000313" key="3">
    <source>
        <dbReference type="EMBL" id="KAF2155368.1"/>
    </source>
</evidence>
<reference evidence="3" key="1">
    <citation type="journal article" date="2020" name="Stud. Mycol.">
        <title>101 Dothideomycetes genomes: a test case for predicting lifestyles and emergence of pathogens.</title>
        <authorList>
            <person name="Haridas S."/>
            <person name="Albert R."/>
            <person name="Binder M."/>
            <person name="Bloem J."/>
            <person name="Labutti K."/>
            <person name="Salamov A."/>
            <person name="Andreopoulos B."/>
            <person name="Baker S."/>
            <person name="Barry K."/>
            <person name="Bills G."/>
            <person name="Bluhm B."/>
            <person name="Cannon C."/>
            <person name="Castanera R."/>
            <person name="Culley D."/>
            <person name="Daum C."/>
            <person name="Ezra D."/>
            <person name="Gonzalez J."/>
            <person name="Henrissat B."/>
            <person name="Kuo A."/>
            <person name="Liang C."/>
            <person name="Lipzen A."/>
            <person name="Lutzoni F."/>
            <person name="Magnuson J."/>
            <person name="Mondo S."/>
            <person name="Nolan M."/>
            <person name="Ohm R."/>
            <person name="Pangilinan J."/>
            <person name="Park H.-J."/>
            <person name="Ramirez L."/>
            <person name="Alfaro M."/>
            <person name="Sun H."/>
            <person name="Tritt A."/>
            <person name="Yoshinaga Y."/>
            <person name="Zwiers L.-H."/>
            <person name="Turgeon B."/>
            <person name="Goodwin S."/>
            <person name="Spatafora J."/>
            <person name="Crous P."/>
            <person name="Grigoriev I."/>
        </authorList>
    </citation>
    <scope>NUCLEOTIDE SEQUENCE</scope>
    <source>
        <strain evidence="3">CBS 260.36</strain>
    </source>
</reference>
<dbReference type="OrthoDB" id="4818801at2759"/>
<dbReference type="Gene3D" id="3.40.50.1240">
    <property type="entry name" value="Phosphoglycerate mutase-like"/>
    <property type="match status" value="1"/>
</dbReference>
<dbReference type="SMART" id="SM00855">
    <property type="entry name" value="PGAM"/>
    <property type="match status" value="1"/>
</dbReference>
<dbReference type="PANTHER" id="PTHR48100">
    <property type="entry name" value="BROAD-SPECIFICITY PHOSPHATASE YOR283W-RELATED"/>
    <property type="match status" value="1"/>
</dbReference>
<evidence type="ECO:0000313" key="4">
    <source>
        <dbReference type="Proteomes" id="UP000799439"/>
    </source>
</evidence>
<feature type="active site" description="Proton donor/acceptor" evidence="1">
    <location>
        <position position="100"/>
    </location>
</feature>
<feature type="active site" description="Tele-phosphohistidine intermediate" evidence="1">
    <location>
        <position position="16"/>
    </location>
</feature>
<sequence>MTDKDALTPRVFIFRHGETEWSKSGRHTSFTDIDLTSAGITQVTSTAALLVGDGKLIDPRCLVHVFASPRKRARTTLEQLLPLSSSISAEEFTYTDDITEWNYGNYEGLKKHEVQGLRRSKGLDKSRDWDVWTDGCEGGESVQQVTDRLDKFISRIKDIQKPYMHGTRPADIVIVAHGLILRCLAKRWLGYGIPDHFPMMFEPGAVAILSYKNNNINEPAIHVGIALPPGK</sequence>